<keyword evidence="5" id="KW-1185">Reference proteome</keyword>
<dbReference type="PANTHER" id="PTHR46268">
    <property type="entry name" value="STRESS RESPONSE PROTEIN NHAX"/>
    <property type="match status" value="1"/>
</dbReference>
<dbReference type="EMBL" id="CP140154">
    <property type="protein sequence ID" value="WQG90000.1"/>
    <property type="molecule type" value="Genomic_DNA"/>
</dbReference>
<reference evidence="3 5" key="2">
    <citation type="submission" date="2023-11" db="EMBL/GenBank/DDBJ databases">
        <title>MicrobeMod: A computational toolkit for identifying prokaryotic methylation and restriction-modification with nanopore sequencing.</title>
        <authorList>
            <person name="Crits-Christoph A."/>
            <person name="Kang S.C."/>
            <person name="Lee H."/>
            <person name="Ostrov N."/>
        </authorList>
    </citation>
    <scope>NUCLEOTIDE SEQUENCE [LARGE SCALE GENOMIC DNA]</scope>
    <source>
        <strain evidence="3 5">ATCC 23090</strain>
    </source>
</reference>
<evidence type="ECO:0000313" key="4">
    <source>
        <dbReference type="Proteomes" id="UP000183788"/>
    </source>
</evidence>
<protein>
    <submittedName>
        <fullName evidence="2 3">Universal stress protein</fullName>
    </submittedName>
</protein>
<gene>
    <name evidence="2" type="ORF">SAMN05661012_03263</name>
    <name evidence="3" type="ORF">SR876_00715</name>
</gene>
<dbReference type="EMBL" id="FPIZ01000010">
    <property type="protein sequence ID" value="SFW65923.1"/>
    <property type="molecule type" value="Genomic_DNA"/>
</dbReference>
<reference evidence="2 4" key="1">
    <citation type="submission" date="2016-11" db="EMBL/GenBank/DDBJ databases">
        <authorList>
            <person name="Jaros S."/>
            <person name="Januszkiewicz K."/>
            <person name="Wedrychowicz H."/>
        </authorList>
    </citation>
    <scope>NUCLEOTIDE SEQUENCE [LARGE SCALE GENOMIC DNA]</scope>
    <source>
        <strain evidence="2 4">DSM 784</strain>
    </source>
</reference>
<evidence type="ECO:0000313" key="2">
    <source>
        <dbReference type="EMBL" id="SFW65923.1"/>
    </source>
</evidence>
<dbReference type="STRING" id="1004.SAMN05661012_03263"/>
<accession>A0A1K1R248</accession>
<evidence type="ECO:0000256" key="1">
    <source>
        <dbReference type="ARBA" id="ARBA00008791"/>
    </source>
</evidence>
<dbReference type="Gene3D" id="3.40.50.620">
    <property type="entry name" value="HUPs"/>
    <property type="match status" value="2"/>
</dbReference>
<evidence type="ECO:0000313" key="3">
    <source>
        <dbReference type="EMBL" id="WQG90000.1"/>
    </source>
</evidence>
<proteinExistence type="inferred from homology"/>
<sequence>MKTMLIPVDFTATTENTIRFASDWALRFGYNRIILLKTFYDSVFDNIAVSAEYAPVSQDFRWEERRESTKKLDSMADELSARMEDDMAVLTAVSEVPLLRAINETIREESVDLVLLGSDSCQSNNNSFIAGNIISIAKISPVRVLVVPSHYSFRPINDVLLPCDYRMMGNLAKLNDPKHATLARSMNLHVLNVDAKERYINPNEEFKNLEAHLHSYLQNYKHDINYSNEKNIIDGIIKYTKENDFQLIISLPGKHSFLYYLTNKSISEAICRNARVPVMILK</sequence>
<dbReference type="SUPFAM" id="SSF52402">
    <property type="entry name" value="Adenine nucleotide alpha hydrolases-like"/>
    <property type="match status" value="2"/>
</dbReference>
<name>A0A1K1R248_9BACT</name>
<organism evidence="2 4">
    <name type="scientific">Chitinophaga sancti</name>
    <dbReference type="NCBI Taxonomy" id="1004"/>
    <lineage>
        <taxon>Bacteria</taxon>
        <taxon>Pseudomonadati</taxon>
        <taxon>Bacteroidota</taxon>
        <taxon>Chitinophagia</taxon>
        <taxon>Chitinophagales</taxon>
        <taxon>Chitinophagaceae</taxon>
        <taxon>Chitinophaga</taxon>
    </lineage>
</organism>
<dbReference type="OrthoDB" id="9788959at2"/>
<comment type="similarity">
    <text evidence="1">Belongs to the universal stress protein A family.</text>
</comment>
<dbReference type="PANTHER" id="PTHR46268:SF22">
    <property type="entry name" value="SENSOR PROTEIN KDPD-RELATED"/>
    <property type="match status" value="1"/>
</dbReference>
<dbReference type="RefSeq" id="WP_072362281.1">
    <property type="nucleotide sequence ID" value="NZ_CBHWAX010000101.1"/>
</dbReference>
<evidence type="ECO:0000313" key="5">
    <source>
        <dbReference type="Proteomes" id="UP001326715"/>
    </source>
</evidence>
<dbReference type="Proteomes" id="UP001326715">
    <property type="component" value="Chromosome"/>
</dbReference>
<dbReference type="AlphaFoldDB" id="A0A1K1R248"/>
<dbReference type="InterPro" id="IPR014729">
    <property type="entry name" value="Rossmann-like_a/b/a_fold"/>
</dbReference>
<dbReference type="Proteomes" id="UP000183788">
    <property type="component" value="Unassembled WGS sequence"/>
</dbReference>